<dbReference type="eggNOG" id="ENOG502T5TK">
    <property type="taxonomic scope" value="Eukaryota"/>
</dbReference>
<organism evidence="2">
    <name type="scientific">Verticillium alfalfae (strain VaMs.102 / ATCC MYA-4576 / FGSC 10136)</name>
    <name type="common">Verticillium wilt of alfalfa</name>
    <name type="synonym">Verticillium albo-atrum</name>
    <dbReference type="NCBI Taxonomy" id="526221"/>
    <lineage>
        <taxon>Eukaryota</taxon>
        <taxon>Fungi</taxon>
        <taxon>Dikarya</taxon>
        <taxon>Ascomycota</taxon>
        <taxon>Pezizomycotina</taxon>
        <taxon>Sordariomycetes</taxon>
        <taxon>Hypocreomycetidae</taxon>
        <taxon>Glomerellales</taxon>
        <taxon>Plectosphaerellaceae</taxon>
        <taxon>Verticillium</taxon>
    </lineage>
</organism>
<gene>
    <name evidence="1" type="ORF">VDBG_02423</name>
</gene>
<protein>
    <submittedName>
        <fullName evidence="1">Uncharacterized protein</fullName>
    </submittedName>
</protein>
<dbReference type="AlphaFoldDB" id="C9SAE6"/>
<sequence>MAVPHTTRMAEGVGCGVPTYDDLPPVDGMPRGCVRGVFEKDGKKDLFETLNHLTTATIKAAAAEVQDGCRFHSSIFNPASIAVTHDGSIQMVRKWPLDALEHIPPPGRRKLAHRAQPSRYRRLRWNQLIRRAGLQHPERQPVRLAGSLAASGYGSAQNRNRSMRQEMSHMLTLEHTMPTLK</sequence>
<evidence type="ECO:0000313" key="1">
    <source>
        <dbReference type="EMBL" id="EEY16314.1"/>
    </source>
</evidence>
<dbReference type="KEGG" id="val:VDBG_02423"/>
<name>C9SAE6_VERA1</name>
<dbReference type="HOGENOM" id="CLU_1490102_0_0_1"/>
<reference evidence="2" key="1">
    <citation type="journal article" date="2011" name="PLoS Pathog.">
        <title>Comparative genomics yields insights into niche adaptation of plant vascular wilt pathogens.</title>
        <authorList>
            <person name="Klosterman S.J."/>
            <person name="Subbarao K.V."/>
            <person name="Kang S."/>
            <person name="Veronese P."/>
            <person name="Gold S.E."/>
            <person name="Thomma B.P.H.J."/>
            <person name="Chen Z."/>
            <person name="Henrissat B."/>
            <person name="Lee Y.-H."/>
            <person name="Park J."/>
            <person name="Garcia-Pedrajas M.D."/>
            <person name="Barbara D.J."/>
            <person name="Anchieta A."/>
            <person name="de Jonge R."/>
            <person name="Santhanam P."/>
            <person name="Maruthachalam K."/>
            <person name="Atallah Z."/>
            <person name="Amyotte S.G."/>
            <person name="Paz Z."/>
            <person name="Inderbitzin P."/>
            <person name="Hayes R.J."/>
            <person name="Heiman D.I."/>
            <person name="Young S."/>
            <person name="Zeng Q."/>
            <person name="Engels R."/>
            <person name="Galagan J."/>
            <person name="Cuomo C.A."/>
            <person name="Dobinson K.F."/>
            <person name="Ma L.-J."/>
        </authorList>
    </citation>
    <scope>NUCLEOTIDE SEQUENCE [LARGE SCALE GENOMIC DNA]</scope>
    <source>
        <strain evidence="2">VaMs.102 / ATCC MYA-4576 / FGSC 10136</strain>
    </source>
</reference>
<dbReference type="OrthoDB" id="5396at2759"/>
<dbReference type="RefSeq" id="XP_003008235.1">
    <property type="nucleotide sequence ID" value="XM_003008189.1"/>
</dbReference>
<keyword evidence="2" id="KW-1185">Reference proteome</keyword>
<accession>C9SAE6</accession>
<dbReference type="GeneID" id="9532793"/>
<proteinExistence type="predicted"/>
<dbReference type="Proteomes" id="UP000008698">
    <property type="component" value="Unassembled WGS sequence"/>
</dbReference>
<dbReference type="EMBL" id="DS985215">
    <property type="protein sequence ID" value="EEY16314.1"/>
    <property type="molecule type" value="Genomic_DNA"/>
</dbReference>
<evidence type="ECO:0000313" key="2">
    <source>
        <dbReference type="Proteomes" id="UP000008698"/>
    </source>
</evidence>